<dbReference type="Pfam" id="PF13770">
    <property type="entry name" value="DUF4169"/>
    <property type="match status" value="1"/>
</dbReference>
<name>A0ABT0LX14_9RHOB</name>
<evidence type="ECO:0000313" key="3">
    <source>
        <dbReference type="Proteomes" id="UP001202550"/>
    </source>
</evidence>
<dbReference type="Proteomes" id="UP001202550">
    <property type="component" value="Unassembled WGS sequence"/>
</dbReference>
<dbReference type="EMBL" id="JALZWP010000001">
    <property type="protein sequence ID" value="MCL1627149.1"/>
    <property type="molecule type" value="Genomic_DNA"/>
</dbReference>
<reference evidence="2 3" key="1">
    <citation type="submission" date="2022-05" db="EMBL/GenBank/DDBJ databases">
        <title>Seasonal and diel survey of microbial diversity of the Tyrrhenian coast.</title>
        <authorList>
            <person name="Gattoni G."/>
            <person name="Corral P."/>
        </authorList>
    </citation>
    <scope>NUCLEOTIDE SEQUENCE [LARGE SCALE GENOMIC DNA]</scope>
    <source>
        <strain evidence="2 3">V10</strain>
    </source>
</reference>
<sequence>MSKIINLRTIRKQSARDAKRRAGDENAARHGRSRALKQAEQAQSDKARAHLDGHKREP</sequence>
<dbReference type="RefSeq" id="WP_249055262.1">
    <property type="nucleotide sequence ID" value="NZ_JALZWP010000001.1"/>
</dbReference>
<feature type="compositionally biased region" description="Basic and acidic residues" evidence="1">
    <location>
        <begin position="14"/>
        <end position="28"/>
    </location>
</feature>
<organism evidence="2 3">
    <name type="scientific">Roseinatronobacter domitianus</name>
    <dbReference type="NCBI Taxonomy" id="2940293"/>
    <lineage>
        <taxon>Bacteria</taxon>
        <taxon>Pseudomonadati</taxon>
        <taxon>Pseudomonadota</taxon>
        <taxon>Alphaproteobacteria</taxon>
        <taxon>Rhodobacterales</taxon>
        <taxon>Paracoccaceae</taxon>
        <taxon>Roseinatronobacter</taxon>
    </lineage>
</organism>
<feature type="compositionally biased region" description="Basic and acidic residues" evidence="1">
    <location>
        <begin position="43"/>
        <end position="58"/>
    </location>
</feature>
<gene>
    <name evidence="2" type="ORF">M3N55_00250</name>
</gene>
<evidence type="ECO:0000313" key="2">
    <source>
        <dbReference type="EMBL" id="MCL1627149.1"/>
    </source>
</evidence>
<feature type="region of interest" description="Disordered" evidence="1">
    <location>
        <begin position="1"/>
        <end position="58"/>
    </location>
</feature>
<evidence type="ECO:0000256" key="1">
    <source>
        <dbReference type="SAM" id="MobiDB-lite"/>
    </source>
</evidence>
<accession>A0ABT0LX14</accession>
<dbReference type="InterPro" id="IPR025227">
    <property type="entry name" value="DUF4169"/>
</dbReference>
<keyword evidence="3" id="KW-1185">Reference proteome</keyword>
<proteinExistence type="predicted"/>
<protein>
    <submittedName>
        <fullName evidence="2">DUF4169 family protein</fullName>
    </submittedName>
</protein>
<comment type="caution">
    <text evidence="2">The sequence shown here is derived from an EMBL/GenBank/DDBJ whole genome shotgun (WGS) entry which is preliminary data.</text>
</comment>